<dbReference type="GO" id="GO:0005886">
    <property type="term" value="C:plasma membrane"/>
    <property type="evidence" value="ECO:0007669"/>
    <property type="project" value="UniProtKB-SubCell"/>
</dbReference>
<feature type="transmembrane region" description="Helical" evidence="8">
    <location>
        <begin position="174"/>
        <end position="197"/>
    </location>
</feature>
<organism evidence="9 10">
    <name type="scientific">Clostridium disporicum</name>
    <dbReference type="NCBI Taxonomy" id="84024"/>
    <lineage>
        <taxon>Bacteria</taxon>
        <taxon>Bacillati</taxon>
        <taxon>Bacillota</taxon>
        <taxon>Clostridia</taxon>
        <taxon>Eubacteriales</taxon>
        <taxon>Clostridiaceae</taxon>
        <taxon>Clostridium</taxon>
    </lineage>
</organism>
<feature type="transmembrane region" description="Helical" evidence="8">
    <location>
        <begin position="300"/>
        <end position="319"/>
    </location>
</feature>
<sequence>MKNFIGEKFKEYWGLVTYTIILAYVIFNFKNIISGGKNIIGIISPFIIGIAIAFILNLVMRIFEERVFKFLDSRKYIKYSSLKRPLSVALTFITVVAVICGLIIFIIPQLIDSVSTLTDTVPGYIKSFEALIDKYVSNTEILSTLWNNFLSAWKEVLQFTGQIVVSSLSGVVNITVGFTSGLVNFILSLIFSIYMLLNKERLQLGMKKVLYAFSKKNFADKVMYLGRVANESFSSYIGGQFIEAIIIGVLCFIGMIILNMPYALLISVLVAVTALIPIFGAFIGTIPSAFIILIIDPMKALWFVIFIIVLQQIEGNLIYPRVVGSSVGLPPIWVMLAMLIGGNTFGLLGMLLGIPTFSVIYKVSKEFINKRLNNKNIIVN</sequence>
<dbReference type="RefSeq" id="WP_055263393.1">
    <property type="nucleotide sequence ID" value="NZ_CABIXQ010000002.1"/>
</dbReference>
<comment type="similarity">
    <text evidence="2">Belongs to the autoinducer-2 exporter (AI-2E) (TC 2.A.86) family.</text>
</comment>
<evidence type="ECO:0000256" key="2">
    <source>
        <dbReference type="ARBA" id="ARBA00009773"/>
    </source>
</evidence>
<dbReference type="EMBL" id="CYZX01000002">
    <property type="protein sequence ID" value="CUN71856.1"/>
    <property type="molecule type" value="Genomic_DNA"/>
</dbReference>
<feature type="transmembrane region" description="Helical" evidence="8">
    <location>
        <begin position="12"/>
        <end position="33"/>
    </location>
</feature>
<evidence type="ECO:0000313" key="10">
    <source>
        <dbReference type="Proteomes" id="UP000095594"/>
    </source>
</evidence>
<feature type="transmembrane region" description="Helical" evidence="8">
    <location>
        <begin position="39"/>
        <end position="63"/>
    </location>
</feature>
<keyword evidence="5 8" id="KW-0812">Transmembrane</keyword>
<dbReference type="InterPro" id="IPR002549">
    <property type="entry name" value="AI-2E-like"/>
</dbReference>
<proteinExistence type="inferred from homology"/>
<keyword evidence="4" id="KW-1003">Cell membrane</keyword>
<dbReference type="Pfam" id="PF01594">
    <property type="entry name" value="AI-2E_transport"/>
    <property type="match status" value="1"/>
</dbReference>
<keyword evidence="3" id="KW-0813">Transport</keyword>
<name>A0A173Z8P2_9CLOT</name>
<dbReference type="GO" id="GO:0055085">
    <property type="term" value="P:transmembrane transport"/>
    <property type="evidence" value="ECO:0007669"/>
    <property type="project" value="TreeGrafter"/>
</dbReference>
<reference evidence="9 10" key="1">
    <citation type="submission" date="2015-09" db="EMBL/GenBank/DDBJ databases">
        <authorList>
            <consortium name="Pathogen Informatics"/>
        </authorList>
    </citation>
    <scope>NUCLEOTIDE SEQUENCE [LARGE SCALE GENOMIC DNA]</scope>
    <source>
        <strain evidence="9 10">2789STDY5834856</strain>
    </source>
</reference>
<evidence type="ECO:0000256" key="3">
    <source>
        <dbReference type="ARBA" id="ARBA00022448"/>
    </source>
</evidence>
<evidence type="ECO:0000256" key="7">
    <source>
        <dbReference type="ARBA" id="ARBA00023136"/>
    </source>
</evidence>
<dbReference type="OrthoDB" id="9793390at2"/>
<gene>
    <name evidence="9" type="primary">yhhT_1</name>
    <name evidence="9" type="ORF">ERS852471_00398</name>
</gene>
<feature type="transmembrane region" description="Helical" evidence="8">
    <location>
        <begin position="84"/>
        <end position="107"/>
    </location>
</feature>
<keyword evidence="7 8" id="KW-0472">Membrane</keyword>
<feature type="transmembrane region" description="Helical" evidence="8">
    <location>
        <begin position="264"/>
        <end position="293"/>
    </location>
</feature>
<dbReference type="PANTHER" id="PTHR21716">
    <property type="entry name" value="TRANSMEMBRANE PROTEIN"/>
    <property type="match status" value="1"/>
</dbReference>
<evidence type="ECO:0000256" key="8">
    <source>
        <dbReference type="SAM" id="Phobius"/>
    </source>
</evidence>
<keyword evidence="6 8" id="KW-1133">Transmembrane helix</keyword>
<comment type="subcellular location">
    <subcellularLocation>
        <location evidence="1">Cell membrane</location>
        <topology evidence="1">Multi-pass membrane protein</topology>
    </subcellularLocation>
</comment>
<evidence type="ECO:0000256" key="6">
    <source>
        <dbReference type="ARBA" id="ARBA00022989"/>
    </source>
</evidence>
<dbReference type="Proteomes" id="UP000095594">
    <property type="component" value="Unassembled WGS sequence"/>
</dbReference>
<feature type="transmembrane region" description="Helical" evidence="8">
    <location>
        <begin position="331"/>
        <end position="361"/>
    </location>
</feature>
<evidence type="ECO:0000256" key="5">
    <source>
        <dbReference type="ARBA" id="ARBA00022692"/>
    </source>
</evidence>
<evidence type="ECO:0000256" key="4">
    <source>
        <dbReference type="ARBA" id="ARBA00022475"/>
    </source>
</evidence>
<evidence type="ECO:0000313" key="9">
    <source>
        <dbReference type="EMBL" id="CUN71856.1"/>
    </source>
</evidence>
<protein>
    <submittedName>
        <fullName evidence="9">Permease</fullName>
    </submittedName>
</protein>
<dbReference type="AlphaFoldDB" id="A0A173Z8P2"/>
<dbReference type="PANTHER" id="PTHR21716:SF53">
    <property type="entry name" value="PERMEASE PERM-RELATED"/>
    <property type="match status" value="1"/>
</dbReference>
<feature type="transmembrane region" description="Helical" evidence="8">
    <location>
        <begin position="233"/>
        <end position="258"/>
    </location>
</feature>
<accession>A0A173Z8P2</accession>
<evidence type="ECO:0000256" key="1">
    <source>
        <dbReference type="ARBA" id="ARBA00004651"/>
    </source>
</evidence>